<dbReference type="PROSITE" id="PS50108">
    <property type="entry name" value="CRIB"/>
    <property type="match status" value="1"/>
</dbReference>
<evidence type="ECO:0000313" key="5">
    <source>
        <dbReference type="RefSeq" id="XP_056686964.1"/>
    </source>
</evidence>
<dbReference type="GeneID" id="110794440"/>
<dbReference type="RefSeq" id="XP_056686963.1">
    <property type="nucleotide sequence ID" value="XM_056830985.1"/>
</dbReference>
<feature type="region of interest" description="Disordered" evidence="1">
    <location>
        <begin position="42"/>
        <end position="227"/>
    </location>
</feature>
<dbReference type="PANTHER" id="PTHR46325:SF39">
    <property type="entry name" value="CRIB DOMAIN-CONTAINING PROTEIN RIC8"/>
    <property type="match status" value="1"/>
</dbReference>
<feature type="compositionally biased region" description="Polar residues" evidence="1">
    <location>
        <begin position="112"/>
        <end position="127"/>
    </location>
</feature>
<dbReference type="InterPro" id="IPR000095">
    <property type="entry name" value="CRIB_dom"/>
</dbReference>
<dbReference type="InterPro" id="IPR036936">
    <property type="entry name" value="CRIB_dom_sf"/>
</dbReference>
<feature type="compositionally biased region" description="Basic residues" evidence="1">
    <location>
        <begin position="131"/>
        <end position="142"/>
    </location>
</feature>
<evidence type="ECO:0000256" key="1">
    <source>
        <dbReference type="SAM" id="MobiDB-lite"/>
    </source>
</evidence>
<dbReference type="PANTHER" id="PTHR46325">
    <property type="entry name" value="CRIB DOMAIN-CONTAINING PROTEIN RIC8"/>
    <property type="match status" value="1"/>
</dbReference>
<accession>A0ABM3QUD5</accession>
<evidence type="ECO:0000313" key="4">
    <source>
        <dbReference type="RefSeq" id="XP_056686963.1"/>
    </source>
</evidence>
<dbReference type="CDD" id="cd00132">
    <property type="entry name" value="CRIB"/>
    <property type="match status" value="1"/>
</dbReference>
<gene>
    <name evidence="4 5" type="primary">LOC110794440</name>
</gene>
<dbReference type="Proteomes" id="UP000813463">
    <property type="component" value="Chromosome 6"/>
</dbReference>
<reference evidence="4 5" key="2">
    <citation type="submission" date="2025-05" db="UniProtKB">
        <authorList>
            <consortium name="RefSeq"/>
        </authorList>
    </citation>
    <scope>IDENTIFICATION</scope>
    <source>
        <tissue evidence="4 5">Leaf</tissue>
    </source>
</reference>
<sequence length="227" mass="24867">MSIKMKGLLKGLRYISQIFEEEEDDKEMQIGFPTDVKHVAHIGWDGPSVNSPSWMNEFKPPEAGNTTAPLLNGDANKDVEDVNSQDSSTKRNTSVRDSPARDLPGLPKSSRRQPSMDSIGSTDSPLGSPSHKSRSSRRRHKQKEITSPRVGESSSSQSLPNIPKKSRRKKSKDGEGSVKAMSKSKDKGSRHGSRLGSDDVSLTKQYNVEANSSTSLASLKEEEMKGL</sequence>
<dbReference type="RefSeq" id="XP_056686964.1">
    <property type="nucleotide sequence ID" value="XM_056830986.1"/>
</dbReference>
<feature type="domain" description="CRIB" evidence="2">
    <location>
        <begin position="30"/>
        <end position="43"/>
    </location>
</feature>
<feature type="compositionally biased region" description="Polar residues" evidence="1">
    <location>
        <begin position="200"/>
        <end position="217"/>
    </location>
</feature>
<reference evidence="3" key="1">
    <citation type="journal article" date="2021" name="Nat. Commun.">
        <title>Genomic analyses provide insights into spinach domestication and the genetic basis of agronomic traits.</title>
        <authorList>
            <person name="Cai X."/>
            <person name="Sun X."/>
            <person name="Xu C."/>
            <person name="Sun H."/>
            <person name="Wang X."/>
            <person name="Ge C."/>
            <person name="Zhang Z."/>
            <person name="Wang Q."/>
            <person name="Fei Z."/>
            <person name="Jiao C."/>
            <person name="Wang Q."/>
        </authorList>
    </citation>
    <scope>NUCLEOTIDE SEQUENCE [LARGE SCALE GENOMIC DNA]</scope>
    <source>
        <strain evidence="3">cv. Varoflay</strain>
    </source>
</reference>
<evidence type="ECO:0000259" key="2">
    <source>
        <dbReference type="PROSITE" id="PS50108"/>
    </source>
</evidence>
<keyword evidence="3" id="KW-1185">Reference proteome</keyword>
<protein>
    <submittedName>
        <fullName evidence="4 5">CRIB domain-containing protein RIC6</fullName>
    </submittedName>
</protein>
<proteinExistence type="predicted"/>
<name>A0ABM3QUD5_SPIOL</name>
<feature type="compositionally biased region" description="Polar residues" evidence="1">
    <location>
        <begin position="82"/>
        <end position="96"/>
    </location>
</feature>
<evidence type="ECO:0000313" key="3">
    <source>
        <dbReference type="Proteomes" id="UP000813463"/>
    </source>
</evidence>
<dbReference type="Pfam" id="PF00786">
    <property type="entry name" value="PBD"/>
    <property type="match status" value="1"/>
</dbReference>
<organism evidence="3 4">
    <name type="scientific">Spinacia oleracea</name>
    <name type="common">Spinach</name>
    <dbReference type="NCBI Taxonomy" id="3562"/>
    <lineage>
        <taxon>Eukaryota</taxon>
        <taxon>Viridiplantae</taxon>
        <taxon>Streptophyta</taxon>
        <taxon>Embryophyta</taxon>
        <taxon>Tracheophyta</taxon>
        <taxon>Spermatophyta</taxon>
        <taxon>Magnoliopsida</taxon>
        <taxon>eudicotyledons</taxon>
        <taxon>Gunneridae</taxon>
        <taxon>Pentapetalae</taxon>
        <taxon>Caryophyllales</taxon>
        <taxon>Chenopodiaceae</taxon>
        <taxon>Chenopodioideae</taxon>
        <taxon>Anserineae</taxon>
        <taxon>Spinacia</taxon>
    </lineage>
</organism>
<dbReference type="Gene3D" id="3.90.810.10">
    <property type="entry name" value="CRIB domain"/>
    <property type="match status" value="1"/>
</dbReference>
<dbReference type="SMART" id="SM00285">
    <property type="entry name" value="PBD"/>
    <property type="match status" value="1"/>
</dbReference>